<dbReference type="EMBL" id="CAKOGP040001224">
    <property type="protein sequence ID" value="CAJ1944208.1"/>
    <property type="molecule type" value="Genomic_DNA"/>
</dbReference>
<evidence type="ECO:0000256" key="4">
    <source>
        <dbReference type="ARBA" id="ARBA00022679"/>
    </source>
</evidence>
<evidence type="ECO:0000256" key="9">
    <source>
        <dbReference type="ARBA" id="ARBA00023136"/>
    </source>
</evidence>
<keyword evidence="9" id="KW-0472">Membrane</keyword>
<reference evidence="11" key="1">
    <citation type="submission" date="2023-08" db="EMBL/GenBank/DDBJ databases">
        <authorList>
            <person name="Audoor S."/>
            <person name="Bilcke G."/>
        </authorList>
    </citation>
    <scope>NUCLEOTIDE SEQUENCE</scope>
</reference>
<feature type="signal peptide" evidence="10">
    <location>
        <begin position="1"/>
        <end position="27"/>
    </location>
</feature>
<proteinExistence type="inferred from homology"/>
<evidence type="ECO:0008006" key="13">
    <source>
        <dbReference type="Google" id="ProtNLM"/>
    </source>
</evidence>
<evidence type="ECO:0000256" key="6">
    <source>
        <dbReference type="ARBA" id="ARBA00022968"/>
    </source>
</evidence>
<keyword evidence="3" id="KW-0328">Glycosyltransferase</keyword>
<evidence type="ECO:0000256" key="1">
    <source>
        <dbReference type="ARBA" id="ARBA00004323"/>
    </source>
</evidence>
<protein>
    <recommendedName>
        <fullName evidence="13">Hexosyltransferase</fullName>
    </recommendedName>
</protein>
<evidence type="ECO:0000313" key="11">
    <source>
        <dbReference type="EMBL" id="CAJ1944208.1"/>
    </source>
</evidence>
<evidence type="ECO:0000256" key="3">
    <source>
        <dbReference type="ARBA" id="ARBA00022676"/>
    </source>
</evidence>
<dbReference type="AlphaFoldDB" id="A0AAD2CRQ6"/>
<dbReference type="PANTHER" id="PTHR11214:SF351">
    <property type="entry name" value="BETA-1,3-GALACTOSYLTRANSFERASE PVG3"/>
    <property type="match status" value="1"/>
</dbReference>
<evidence type="ECO:0000256" key="2">
    <source>
        <dbReference type="ARBA" id="ARBA00008661"/>
    </source>
</evidence>
<keyword evidence="7" id="KW-1133">Transmembrane helix</keyword>
<keyword evidence="12" id="KW-1185">Reference proteome</keyword>
<feature type="chain" id="PRO_5042030945" description="Hexosyltransferase" evidence="10">
    <location>
        <begin position="28"/>
        <end position="587"/>
    </location>
</feature>
<accession>A0AAD2CRQ6</accession>
<keyword evidence="10" id="KW-0732">Signal</keyword>
<dbReference type="PANTHER" id="PTHR11214">
    <property type="entry name" value="BETA-1,3-N-ACETYLGLUCOSAMINYLTRANSFERASE"/>
    <property type="match status" value="1"/>
</dbReference>
<name>A0AAD2CRQ6_9STRA</name>
<evidence type="ECO:0000256" key="10">
    <source>
        <dbReference type="SAM" id="SignalP"/>
    </source>
</evidence>
<dbReference type="GO" id="GO:0000139">
    <property type="term" value="C:Golgi membrane"/>
    <property type="evidence" value="ECO:0007669"/>
    <property type="project" value="UniProtKB-SubCell"/>
</dbReference>
<comment type="caution">
    <text evidence="11">The sequence shown here is derived from an EMBL/GenBank/DDBJ whole genome shotgun (WGS) entry which is preliminary data.</text>
</comment>
<evidence type="ECO:0000313" key="12">
    <source>
        <dbReference type="Proteomes" id="UP001295423"/>
    </source>
</evidence>
<evidence type="ECO:0000256" key="8">
    <source>
        <dbReference type="ARBA" id="ARBA00023034"/>
    </source>
</evidence>
<organism evidence="11 12">
    <name type="scientific">Cylindrotheca closterium</name>
    <dbReference type="NCBI Taxonomy" id="2856"/>
    <lineage>
        <taxon>Eukaryota</taxon>
        <taxon>Sar</taxon>
        <taxon>Stramenopiles</taxon>
        <taxon>Ochrophyta</taxon>
        <taxon>Bacillariophyta</taxon>
        <taxon>Bacillariophyceae</taxon>
        <taxon>Bacillariophycidae</taxon>
        <taxon>Bacillariales</taxon>
        <taxon>Bacillariaceae</taxon>
        <taxon>Cylindrotheca</taxon>
    </lineage>
</organism>
<dbReference type="Proteomes" id="UP001295423">
    <property type="component" value="Unassembled WGS sequence"/>
</dbReference>
<gene>
    <name evidence="11" type="ORF">CYCCA115_LOCUS8773</name>
</gene>
<evidence type="ECO:0000256" key="7">
    <source>
        <dbReference type="ARBA" id="ARBA00022989"/>
    </source>
</evidence>
<keyword evidence="8" id="KW-0333">Golgi apparatus</keyword>
<keyword evidence="4" id="KW-0808">Transferase</keyword>
<sequence>MRGKTGVAALLAISLIGINLLRRGAQLSTFLAIVPGSAITSTEPLPGLNDGAPKQGSAPRRILMGIIGVGNKEVGNTRLEGRRRRIIRETYLKHLGSFNTSYRVCSISKLISKKETADNCEIIYTFVIATKGVATNLNNMKKSKEKLRKNKGEYEPDKIFIKVKKPENKYQATQAWLSAAKQIQVSTASTKLGQFDYIMSLSTDLMIQPQEFWEENAIFFTSNETSNLAASYKESILFLSKDFAIYFSDKKPASLSQGIVQYQRETRTNMSVVKMGGIKPATGVPVKTLADWDKYINPKVPMFEKDLVENEGVSYSNKTQYSGMPRMLFGIFTTNLKAIERERRDTLRSTYLSFYNNSETPHRICSLQQLLRNEVKDEDCQIAYTFVVGANRNGPTSRVEANATESMVIPASTLKDAEDDVLYLDIKENMEEGKSDTWFRFGYLLSETLYFDYIAKADTDTVVYPPSFVRDLKRMPMYPWNKRIFGGKYDIRFDYPTKYRIVGPTFMSGLLYWMSPDLASYITDPEQCNRKKYHAPFEDLNIANLIHTHPQMIRRVQMSYSSIDHPVKNVGDFKTKWKKYLKAFTKN</sequence>
<comment type="similarity">
    <text evidence="2">Belongs to the glycosyltransferase 31 family.</text>
</comment>
<keyword evidence="5" id="KW-0812">Transmembrane</keyword>
<keyword evidence="6" id="KW-0735">Signal-anchor</keyword>
<dbReference type="InterPro" id="IPR002659">
    <property type="entry name" value="Glyco_trans_31"/>
</dbReference>
<dbReference type="GO" id="GO:0016758">
    <property type="term" value="F:hexosyltransferase activity"/>
    <property type="evidence" value="ECO:0007669"/>
    <property type="project" value="InterPro"/>
</dbReference>
<comment type="subcellular location">
    <subcellularLocation>
        <location evidence="1">Golgi apparatus membrane</location>
        <topology evidence="1">Single-pass type II membrane protein</topology>
    </subcellularLocation>
</comment>
<evidence type="ECO:0000256" key="5">
    <source>
        <dbReference type="ARBA" id="ARBA00022692"/>
    </source>
</evidence>